<accession>A0A094WF81</accession>
<organism evidence="1 2">
    <name type="scientific">Leptospirillum ferriphilum</name>
    <dbReference type="NCBI Taxonomy" id="178606"/>
    <lineage>
        <taxon>Bacteria</taxon>
        <taxon>Pseudomonadati</taxon>
        <taxon>Nitrospirota</taxon>
        <taxon>Nitrospiria</taxon>
        <taxon>Nitrospirales</taxon>
        <taxon>Nitrospiraceae</taxon>
        <taxon>Leptospirillum</taxon>
    </lineage>
</organism>
<sequence length="46" mass="4972">MPSGDACITIELNLDMANIGLGFRKEHVSAGLRSDLSGPHPVFFRT</sequence>
<evidence type="ECO:0000313" key="1">
    <source>
        <dbReference type="EMBL" id="KGA94302.1"/>
    </source>
</evidence>
<dbReference type="AlphaFoldDB" id="A0A094WF81"/>
<comment type="caution">
    <text evidence="1">The sequence shown here is derived from an EMBL/GenBank/DDBJ whole genome shotgun (WGS) entry which is preliminary data.</text>
</comment>
<gene>
    <name evidence="1" type="ORF">LptCag_1065</name>
</gene>
<name>A0A094WF81_9BACT</name>
<reference evidence="1 2" key="1">
    <citation type="submission" date="2014-06" db="EMBL/GenBank/DDBJ databases">
        <title>Draft genome sequence of iron oxidizing acidophile Leptospirillum ferriphilum DSM14647.</title>
        <authorList>
            <person name="Cardenas J.P."/>
            <person name="Lazcano M."/>
            <person name="Ossandon F.J."/>
            <person name="Corbett M."/>
            <person name="Holmes D.S."/>
            <person name="Watkin E."/>
        </authorList>
    </citation>
    <scope>NUCLEOTIDE SEQUENCE [LARGE SCALE GENOMIC DNA]</scope>
    <source>
        <strain evidence="1 2">DSM 14647</strain>
    </source>
</reference>
<proteinExistence type="predicted"/>
<protein>
    <submittedName>
        <fullName evidence="1">Uncharacterized protein</fullName>
    </submittedName>
</protein>
<evidence type="ECO:0000313" key="2">
    <source>
        <dbReference type="Proteomes" id="UP000029452"/>
    </source>
</evidence>
<dbReference type="Proteomes" id="UP000029452">
    <property type="component" value="Unassembled WGS sequence"/>
</dbReference>
<dbReference type="EMBL" id="JPGK01000003">
    <property type="protein sequence ID" value="KGA94302.1"/>
    <property type="molecule type" value="Genomic_DNA"/>
</dbReference>
<dbReference type="PATRIC" id="fig|178606.4.peg.873"/>